<accession>A0A3B0QTG4</accession>
<dbReference type="Gene3D" id="3.40.50.300">
    <property type="entry name" value="P-loop containing nucleotide triphosphate hydrolases"/>
    <property type="match status" value="1"/>
</dbReference>
<keyword evidence="9" id="KW-0460">Magnesium</keyword>
<dbReference type="InterPro" id="IPR003442">
    <property type="entry name" value="T6A_TsaE"/>
</dbReference>
<dbReference type="GO" id="GO:0005524">
    <property type="term" value="F:ATP binding"/>
    <property type="evidence" value="ECO:0007669"/>
    <property type="project" value="UniProtKB-KW"/>
</dbReference>
<comment type="subcellular location">
    <subcellularLocation>
        <location evidence="1">Cytoplasm</location>
    </subcellularLocation>
</comment>
<dbReference type="GO" id="GO:0005737">
    <property type="term" value="C:cytoplasm"/>
    <property type="evidence" value="ECO:0007669"/>
    <property type="project" value="UniProtKB-SubCell"/>
</dbReference>
<evidence type="ECO:0000256" key="6">
    <source>
        <dbReference type="ARBA" id="ARBA00022723"/>
    </source>
</evidence>
<evidence type="ECO:0000256" key="7">
    <source>
        <dbReference type="ARBA" id="ARBA00022741"/>
    </source>
</evidence>
<dbReference type="Pfam" id="PF02367">
    <property type="entry name" value="TsaE"/>
    <property type="match status" value="1"/>
</dbReference>
<keyword evidence="5" id="KW-0819">tRNA processing</keyword>
<sequence length="141" mass="16101">MQMKTDFEIVTIDKTAKMLLNVVTTKTILFYGDMGVGKTTLIKAIVKALGGKDKVTSPTFSLVNEYEVTNDKVYHFDLYRIEDEVEVFDIGIEDYLYSGHWVFIEWPDIIAENLPNDADISYIKMNKDGSRTLEMSVSNKN</sequence>
<evidence type="ECO:0000256" key="2">
    <source>
        <dbReference type="ARBA" id="ARBA00007599"/>
    </source>
</evidence>
<dbReference type="AlphaFoldDB" id="A0A3B0QTG4"/>
<organism evidence="11">
    <name type="scientific">hydrothermal vent metagenome</name>
    <dbReference type="NCBI Taxonomy" id="652676"/>
    <lineage>
        <taxon>unclassified sequences</taxon>
        <taxon>metagenomes</taxon>
        <taxon>ecological metagenomes</taxon>
    </lineage>
</organism>
<dbReference type="NCBIfam" id="TIGR00150">
    <property type="entry name" value="T6A_YjeE"/>
    <property type="match status" value="1"/>
</dbReference>
<keyword evidence="7" id="KW-0547">Nucleotide-binding</keyword>
<evidence type="ECO:0000256" key="10">
    <source>
        <dbReference type="ARBA" id="ARBA00032441"/>
    </source>
</evidence>
<dbReference type="InterPro" id="IPR027417">
    <property type="entry name" value="P-loop_NTPase"/>
</dbReference>
<evidence type="ECO:0000256" key="1">
    <source>
        <dbReference type="ARBA" id="ARBA00004496"/>
    </source>
</evidence>
<dbReference type="SUPFAM" id="SSF52540">
    <property type="entry name" value="P-loop containing nucleoside triphosphate hydrolases"/>
    <property type="match status" value="1"/>
</dbReference>
<keyword evidence="6" id="KW-0479">Metal-binding</keyword>
<keyword evidence="4" id="KW-0963">Cytoplasm</keyword>
<proteinExistence type="inferred from homology"/>
<dbReference type="GO" id="GO:0002949">
    <property type="term" value="P:tRNA threonylcarbamoyladenosine modification"/>
    <property type="evidence" value="ECO:0007669"/>
    <property type="project" value="InterPro"/>
</dbReference>
<dbReference type="GO" id="GO:0046872">
    <property type="term" value="F:metal ion binding"/>
    <property type="evidence" value="ECO:0007669"/>
    <property type="project" value="UniProtKB-KW"/>
</dbReference>
<gene>
    <name evidence="11" type="ORF">MNBD_BACTEROID02-345</name>
</gene>
<dbReference type="PANTHER" id="PTHR33540">
    <property type="entry name" value="TRNA THREONYLCARBAMOYLADENOSINE BIOSYNTHESIS PROTEIN TSAE"/>
    <property type="match status" value="1"/>
</dbReference>
<evidence type="ECO:0000256" key="5">
    <source>
        <dbReference type="ARBA" id="ARBA00022694"/>
    </source>
</evidence>
<evidence type="ECO:0000256" key="3">
    <source>
        <dbReference type="ARBA" id="ARBA00019010"/>
    </source>
</evidence>
<protein>
    <recommendedName>
        <fullName evidence="3">tRNA threonylcarbamoyladenosine biosynthesis protein TsaE</fullName>
    </recommendedName>
    <alternativeName>
        <fullName evidence="10">t(6)A37 threonylcarbamoyladenosine biosynthesis protein TsaE</fullName>
    </alternativeName>
</protein>
<dbReference type="EMBL" id="UOEB01000175">
    <property type="protein sequence ID" value="VAV84660.1"/>
    <property type="molecule type" value="Genomic_DNA"/>
</dbReference>
<evidence type="ECO:0000256" key="4">
    <source>
        <dbReference type="ARBA" id="ARBA00022490"/>
    </source>
</evidence>
<comment type="similarity">
    <text evidence="2">Belongs to the TsaE family.</text>
</comment>
<evidence type="ECO:0000313" key="11">
    <source>
        <dbReference type="EMBL" id="VAV84660.1"/>
    </source>
</evidence>
<evidence type="ECO:0000256" key="8">
    <source>
        <dbReference type="ARBA" id="ARBA00022840"/>
    </source>
</evidence>
<reference evidence="11" key="1">
    <citation type="submission" date="2018-06" db="EMBL/GenBank/DDBJ databases">
        <authorList>
            <person name="Zhirakovskaya E."/>
        </authorList>
    </citation>
    <scope>NUCLEOTIDE SEQUENCE</scope>
</reference>
<evidence type="ECO:0000256" key="9">
    <source>
        <dbReference type="ARBA" id="ARBA00022842"/>
    </source>
</evidence>
<name>A0A3B0QTG4_9ZZZZ</name>
<keyword evidence="8" id="KW-0067">ATP-binding</keyword>
<dbReference type="PANTHER" id="PTHR33540:SF2">
    <property type="entry name" value="TRNA THREONYLCARBAMOYLADENOSINE BIOSYNTHESIS PROTEIN TSAE"/>
    <property type="match status" value="1"/>
</dbReference>